<dbReference type="RefSeq" id="WP_002338172.1">
    <property type="nucleotide sequence ID" value="NZ_KY290886.1"/>
</dbReference>
<accession>A0A2H4HI59</accession>
<keyword evidence="1" id="KW-0472">Membrane</keyword>
<feature type="transmembrane region" description="Helical" evidence="1">
    <location>
        <begin position="58"/>
        <end position="75"/>
    </location>
</feature>
<sequence>MKVKALKKKRKSSISPLKITKTEHKSFWIKLLGDVYYQKLREMNNSNIAIIKWQKQRLKKSLIFILVGFLMYLFLGKEWYYLAGGIATSVGFYVWQAKSINGIYNQFRFERHLQFSKFTRLLIPYLKQKTDGGNLYGVFAKIVKRLDYDTDKKLLMKLMQEMTDQPNDIKPFTEYAEQTSGTDMSVLFMSTVYDIRQGSADLDVIEELDRLASEELMAGIDSIIDYKSRRFVFFPTKIAMTSFILVVGFAVGVLFMNLKDINFGQ</sequence>
<evidence type="ECO:0000313" key="2">
    <source>
        <dbReference type="EMBL" id="ARQ19152.1"/>
    </source>
</evidence>
<keyword evidence="1" id="KW-0812">Transmembrane</keyword>
<protein>
    <submittedName>
        <fullName evidence="2">Uncharacterized protein</fullName>
    </submittedName>
</protein>
<feature type="transmembrane region" description="Helical" evidence="1">
    <location>
        <begin position="81"/>
        <end position="104"/>
    </location>
</feature>
<geneLocation type="plasmid" evidence="2">
    <name>pJH-T4</name>
</geneLocation>
<keyword evidence="2" id="KW-0614">Plasmid</keyword>
<dbReference type="AlphaFoldDB" id="A0A2H4HI59"/>
<dbReference type="EMBL" id="KY290886">
    <property type="protein sequence ID" value="ARQ19152.1"/>
    <property type="molecule type" value="Genomic_DNA"/>
</dbReference>
<evidence type="ECO:0000256" key="1">
    <source>
        <dbReference type="SAM" id="Phobius"/>
    </source>
</evidence>
<keyword evidence="1" id="KW-1133">Transmembrane helix</keyword>
<name>A0A2H4HI59_ENTFL</name>
<feature type="transmembrane region" description="Helical" evidence="1">
    <location>
        <begin position="238"/>
        <end position="258"/>
    </location>
</feature>
<organism evidence="2">
    <name type="scientific">Enterococcus faecalis</name>
    <name type="common">Streptococcus faecalis</name>
    <dbReference type="NCBI Taxonomy" id="1351"/>
    <lineage>
        <taxon>Bacteria</taxon>
        <taxon>Bacillati</taxon>
        <taxon>Bacillota</taxon>
        <taxon>Bacilli</taxon>
        <taxon>Lactobacillales</taxon>
        <taxon>Enterococcaceae</taxon>
        <taxon>Enterococcus</taxon>
    </lineage>
</organism>
<proteinExistence type="predicted"/>
<reference evidence="2" key="1">
    <citation type="submission" date="2016-12" db="EMBL/GenBank/DDBJ databases">
        <title>Genetic characterization of cointegrate plasmids responsible for the mobilization of pRUM-like and pLAG, via pHTbeta, from Enterococcus faecium to E. faecalis.</title>
        <authorList>
            <person name="Di Sante L."/>
            <person name="Morroni G."/>
            <person name="Vignaroli C."/>
            <person name="Brenciani A."/>
        </authorList>
    </citation>
    <scope>NUCLEOTIDE SEQUENCE</scope>
    <source>
        <strain evidence="2">Transconjugant T4</strain>
        <plasmid evidence="2">pJH-T4</plasmid>
    </source>
</reference>